<dbReference type="Gramene" id="OMERI11G13520.2">
    <property type="protein sequence ID" value="OMERI11G13520.2"/>
    <property type="gene ID" value="OMERI11G13520"/>
</dbReference>
<organism evidence="1">
    <name type="scientific">Oryza meridionalis</name>
    <dbReference type="NCBI Taxonomy" id="40149"/>
    <lineage>
        <taxon>Eukaryota</taxon>
        <taxon>Viridiplantae</taxon>
        <taxon>Streptophyta</taxon>
        <taxon>Embryophyta</taxon>
        <taxon>Tracheophyta</taxon>
        <taxon>Spermatophyta</taxon>
        <taxon>Magnoliopsida</taxon>
        <taxon>Liliopsida</taxon>
        <taxon>Poales</taxon>
        <taxon>Poaceae</taxon>
        <taxon>BOP clade</taxon>
        <taxon>Oryzoideae</taxon>
        <taxon>Oryzeae</taxon>
        <taxon>Oryzinae</taxon>
        <taxon>Oryza</taxon>
    </lineage>
</organism>
<sequence>MAHVHVRIKLLSDNLIAC</sequence>
<protein>
    <submittedName>
        <fullName evidence="1">Uncharacterized protein</fullName>
    </submittedName>
</protein>
<proteinExistence type="predicted"/>
<dbReference type="AlphaFoldDB" id="A0A0E0F6K6"/>
<evidence type="ECO:0000313" key="2">
    <source>
        <dbReference type="Proteomes" id="UP000008021"/>
    </source>
</evidence>
<reference evidence="1" key="2">
    <citation type="submission" date="2018-05" db="EMBL/GenBank/DDBJ databases">
        <title>OmerRS3 (Oryza meridionalis Reference Sequence Version 3).</title>
        <authorList>
            <person name="Zhang J."/>
            <person name="Kudrna D."/>
            <person name="Lee S."/>
            <person name="Talag J."/>
            <person name="Welchert J."/>
            <person name="Wing R.A."/>
        </authorList>
    </citation>
    <scope>NUCLEOTIDE SEQUENCE [LARGE SCALE GENOMIC DNA]</scope>
    <source>
        <strain evidence="1">cv. OR44</strain>
    </source>
</reference>
<evidence type="ECO:0000313" key="1">
    <source>
        <dbReference type="EnsemblPlants" id="OMERI11G13520.2"/>
    </source>
</evidence>
<accession>A0A0E0F6K6</accession>
<keyword evidence="2" id="KW-1185">Reference proteome</keyword>
<name>A0A0E0F6K6_9ORYZ</name>
<reference evidence="1" key="1">
    <citation type="submission" date="2015-04" db="UniProtKB">
        <authorList>
            <consortium name="EnsemblPlants"/>
        </authorList>
    </citation>
    <scope>IDENTIFICATION</scope>
</reference>
<dbReference type="EnsemblPlants" id="OMERI11G13520.2">
    <property type="protein sequence ID" value="OMERI11G13520.2"/>
    <property type="gene ID" value="OMERI11G13520"/>
</dbReference>
<dbReference type="HOGENOM" id="CLU_3431137_0_0_1"/>
<dbReference type="Proteomes" id="UP000008021">
    <property type="component" value="Chromosome 11"/>
</dbReference>